<dbReference type="AlphaFoldDB" id="A0A504J4W4"/>
<evidence type="ECO:0000313" key="2">
    <source>
        <dbReference type="Proteomes" id="UP000315540"/>
    </source>
</evidence>
<proteinExistence type="predicted"/>
<keyword evidence="2" id="KW-1185">Reference proteome</keyword>
<dbReference type="RefSeq" id="WP_140596441.1">
    <property type="nucleotide sequence ID" value="NZ_VFWZ01000008.1"/>
</dbReference>
<name>A0A504J4W4_9FLAO</name>
<reference evidence="1 2" key="1">
    <citation type="submission" date="2019-06" db="EMBL/GenBank/DDBJ databases">
        <authorList>
            <person name="Meng X."/>
        </authorList>
    </citation>
    <scope>NUCLEOTIDE SEQUENCE [LARGE SCALE GENOMIC DNA]</scope>
    <source>
        <strain evidence="1 2">M625</strain>
    </source>
</reference>
<gene>
    <name evidence="1" type="ORF">FHK87_21215</name>
</gene>
<accession>A0A504J4W4</accession>
<sequence>MRTKANAKDSLLEVGKHLTTGVLGMVAGSAVGRYSLALGALTIFGGAYYGKDWIISSGVGMAFSNGFSKRNPTTNGIDGIKDELDEAKDRAVTSLKAIGKKLYLDKLSPSMAQKLSLGNIEDRPLVFMGSDIADEGDFDTSEVDEIIQKIEAGEPIPTADIHDDYIEGMEGTISDMGDIDGMDIGNIDSLELHGAEDISELNAVA</sequence>
<comment type="caution">
    <text evidence="1">The sequence shown here is derived from an EMBL/GenBank/DDBJ whole genome shotgun (WGS) entry which is preliminary data.</text>
</comment>
<protein>
    <submittedName>
        <fullName evidence="1">Uncharacterized protein</fullName>
    </submittedName>
</protein>
<dbReference type="OrthoDB" id="978835at2"/>
<evidence type="ECO:0000313" key="1">
    <source>
        <dbReference type="EMBL" id="TPN82948.1"/>
    </source>
</evidence>
<dbReference type="Proteomes" id="UP000315540">
    <property type="component" value="Unassembled WGS sequence"/>
</dbReference>
<organism evidence="1 2">
    <name type="scientific">Aquimarina algicola</name>
    <dbReference type="NCBI Taxonomy" id="2589995"/>
    <lineage>
        <taxon>Bacteria</taxon>
        <taxon>Pseudomonadati</taxon>
        <taxon>Bacteroidota</taxon>
        <taxon>Flavobacteriia</taxon>
        <taxon>Flavobacteriales</taxon>
        <taxon>Flavobacteriaceae</taxon>
        <taxon>Aquimarina</taxon>
    </lineage>
</organism>
<dbReference type="EMBL" id="VFWZ01000008">
    <property type="protein sequence ID" value="TPN82948.1"/>
    <property type="molecule type" value="Genomic_DNA"/>
</dbReference>